<feature type="transmembrane region" description="Helical" evidence="5">
    <location>
        <begin position="177"/>
        <end position="199"/>
    </location>
</feature>
<feature type="transmembrane region" description="Helical" evidence="5">
    <location>
        <begin position="87"/>
        <end position="105"/>
    </location>
</feature>
<feature type="transmembrane region" description="Helical" evidence="5">
    <location>
        <begin position="304"/>
        <end position="332"/>
    </location>
</feature>
<evidence type="ECO:0000259" key="6">
    <source>
        <dbReference type="PROSITE" id="PS50850"/>
    </source>
</evidence>
<feature type="transmembrane region" description="Helical" evidence="5">
    <location>
        <begin position="205"/>
        <end position="225"/>
    </location>
</feature>
<feature type="transmembrane region" description="Helical" evidence="5">
    <location>
        <begin position="52"/>
        <end position="75"/>
    </location>
</feature>
<dbReference type="VEuPathDB" id="FungiDB:SAPIO_CDS4189"/>
<comment type="caution">
    <text evidence="7">The sequence shown here is derived from an EMBL/GenBank/DDBJ whole genome shotgun (WGS) entry which is preliminary data.</text>
</comment>
<keyword evidence="2 5" id="KW-0812">Transmembrane</keyword>
<gene>
    <name evidence="7" type="ORF">SAPIO_CDS4189</name>
</gene>
<dbReference type="OMA" id="SQVNWTV"/>
<dbReference type="PROSITE" id="PS50850">
    <property type="entry name" value="MFS"/>
    <property type="match status" value="1"/>
</dbReference>
<accession>A0A084G9G5</accession>
<proteinExistence type="predicted"/>
<keyword evidence="4 5" id="KW-0472">Membrane</keyword>
<feature type="transmembrane region" description="Helical" evidence="5">
    <location>
        <begin position="447"/>
        <end position="468"/>
    </location>
</feature>
<feature type="transmembrane region" description="Helical" evidence="5">
    <location>
        <begin position="117"/>
        <end position="135"/>
    </location>
</feature>
<organism evidence="7 8">
    <name type="scientific">Pseudallescheria apiosperma</name>
    <name type="common">Scedosporium apiospermum</name>
    <dbReference type="NCBI Taxonomy" id="563466"/>
    <lineage>
        <taxon>Eukaryota</taxon>
        <taxon>Fungi</taxon>
        <taxon>Dikarya</taxon>
        <taxon>Ascomycota</taxon>
        <taxon>Pezizomycotina</taxon>
        <taxon>Sordariomycetes</taxon>
        <taxon>Hypocreomycetidae</taxon>
        <taxon>Microascales</taxon>
        <taxon>Microascaceae</taxon>
        <taxon>Scedosporium</taxon>
    </lineage>
</organism>
<dbReference type="KEGG" id="sapo:SAPIO_CDS4189"/>
<sequence length="521" mass="57867">MDEKHIESVGPESTSRGDIETARAPAALKLHPQPTSDSLDPLNWSKLQKHTILAIVMFKYFLFTYVTTTTVPSFAEIQEQFNISYSQVNWTVAVPALGLAVGPLIWSSLSDIYGRRIIFIIGTIIALVATCGAAAAPTYGEYMAARFFQGLGVSPAATVGMAVVGDLFFEHERGQKLGLWVLALDTGLLVGPIFGGFLNLVSASWINWFNALLFAALLLLELFFMPETLYPRNLMLSQLPPVLESPDVTDSEKHESTPQRADREVDLRRTKTLPFLNFTPIPGLKHPKPWDTPIRFLLTFKQPVVVLAVVGYSFIWYWWILSVITMIGAAYIDYTPLIQGLLFIGLLLGTVFSEVFCSGTLSDWIVARLAKKNGGVRVAEMRLWLAYPAILLTAIGLIVWGISVDKGYHWMVGQVAFFLFAAGVQMGNTVTSSYIVDSYPLQSMSVITFYAVFLNLSAFINPFFIAVWQESSGWTWTFAAQGIIVFFAGIPLFALLHKFGGKIRQKTSQPTWVNPEFDISI</sequence>
<dbReference type="GO" id="GO:0022857">
    <property type="term" value="F:transmembrane transporter activity"/>
    <property type="evidence" value="ECO:0007669"/>
    <property type="project" value="InterPro"/>
</dbReference>
<dbReference type="Proteomes" id="UP000028545">
    <property type="component" value="Unassembled WGS sequence"/>
</dbReference>
<feature type="domain" description="Major facilitator superfamily (MFS) profile" evidence="6">
    <location>
        <begin position="52"/>
        <end position="506"/>
    </location>
</feature>
<dbReference type="HOGENOM" id="CLU_008455_13_7_1"/>
<dbReference type="GeneID" id="27723261"/>
<dbReference type="GO" id="GO:0005886">
    <property type="term" value="C:plasma membrane"/>
    <property type="evidence" value="ECO:0007669"/>
    <property type="project" value="TreeGrafter"/>
</dbReference>
<dbReference type="Pfam" id="PF07690">
    <property type="entry name" value="MFS_1"/>
    <property type="match status" value="1"/>
</dbReference>
<feature type="transmembrane region" description="Helical" evidence="5">
    <location>
        <begin position="408"/>
        <end position="426"/>
    </location>
</feature>
<dbReference type="InterPro" id="IPR020846">
    <property type="entry name" value="MFS_dom"/>
</dbReference>
<dbReference type="AlphaFoldDB" id="A0A084G9G5"/>
<dbReference type="Gene3D" id="1.20.1720.10">
    <property type="entry name" value="Multidrug resistance protein D"/>
    <property type="match status" value="1"/>
</dbReference>
<protein>
    <submittedName>
        <fullName evidence="7">Putative MFS transporter</fullName>
    </submittedName>
</protein>
<evidence type="ECO:0000256" key="4">
    <source>
        <dbReference type="ARBA" id="ARBA00023136"/>
    </source>
</evidence>
<reference evidence="7 8" key="1">
    <citation type="journal article" date="2014" name="Genome Announc.">
        <title>Draft genome sequence of the pathogenic fungus Scedosporium apiospermum.</title>
        <authorList>
            <person name="Vandeputte P."/>
            <person name="Ghamrawi S."/>
            <person name="Rechenmann M."/>
            <person name="Iltis A."/>
            <person name="Giraud S."/>
            <person name="Fleury M."/>
            <person name="Thornton C."/>
            <person name="Delhaes L."/>
            <person name="Meyer W."/>
            <person name="Papon N."/>
            <person name="Bouchara J.P."/>
        </authorList>
    </citation>
    <scope>NUCLEOTIDE SEQUENCE [LARGE SCALE GENOMIC DNA]</scope>
    <source>
        <strain evidence="7 8">IHEM 14462</strain>
    </source>
</reference>
<feature type="transmembrane region" description="Helical" evidence="5">
    <location>
        <begin position="474"/>
        <end position="496"/>
    </location>
</feature>
<comment type="subcellular location">
    <subcellularLocation>
        <location evidence="1">Membrane</location>
        <topology evidence="1">Multi-pass membrane protein</topology>
    </subcellularLocation>
</comment>
<dbReference type="Gene3D" id="1.20.1250.20">
    <property type="entry name" value="MFS general substrate transporter like domains"/>
    <property type="match status" value="1"/>
</dbReference>
<dbReference type="OrthoDB" id="2585655at2759"/>
<dbReference type="EMBL" id="JOWA01000090">
    <property type="protein sequence ID" value="KEZ43977.1"/>
    <property type="molecule type" value="Genomic_DNA"/>
</dbReference>
<evidence type="ECO:0000256" key="5">
    <source>
        <dbReference type="SAM" id="Phobius"/>
    </source>
</evidence>
<feature type="transmembrane region" description="Helical" evidence="5">
    <location>
        <begin position="383"/>
        <end position="402"/>
    </location>
</feature>
<dbReference type="RefSeq" id="XP_016643776.1">
    <property type="nucleotide sequence ID" value="XM_016786800.1"/>
</dbReference>
<evidence type="ECO:0000313" key="7">
    <source>
        <dbReference type="EMBL" id="KEZ43977.1"/>
    </source>
</evidence>
<evidence type="ECO:0000313" key="8">
    <source>
        <dbReference type="Proteomes" id="UP000028545"/>
    </source>
</evidence>
<dbReference type="InterPro" id="IPR011701">
    <property type="entry name" value="MFS"/>
</dbReference>
<dbReference type="SUPFAM" id="SSF103473">
    <property type="entry name" value="MFS general substrate transporter"/>
    <property type="match status" value="1"/>
</dbReference>
<dbReference type="InterPro" id="IPR036259">
    <property type="entry name" value="MFS_trans_sf"/>
</dbReference>
<keyword evidence="8" id="KW-1185">Reference proteome</keyword>
<evidence type="ECO:0000256" key="1">
    <source>
        <dbReference type="ARBA" id="ARBA00004141"/>
    </source>
</evidence>
<evidence type="ECO:0000256" key="3">
    <source>
        <dbReference type="ARBA" id="ARBA00022989"/>
    </source>
</evidence>
<feature type="transmembrane region" description="Helical" evidence="5">
    <location>
        <begin position="338"/>
        <end position="362"/>
    </location>
</feature>
<name>A0A084G9G5_PSEDA</name>
<dbReference type="PANTHER" id="PTHR23502:SF139">
    <property type="entry name" value="MAJOR FACILITATOR SUPERFAMILY (MFS) PROFILE DOMAIN-CONTAINING PROTEIN-RELATED"/>
    <property type="match status" value="1"/>
</dbReference>
<keyword evidence="3 5" id="KW-1133">Transmembrane helix</keyword>
<evidence type="ECO:0000256" key="2">
    <source>
        <dbReference type="ARBA" id="ARBA00022692"/>
    </source>
</evidence>
<dbReference type="PANTHER" id="PTHR23502">
    <property type="entry name" value="MAJOR FACILITATOR SUPERFAMILY"/>
    <property type="match status" value="1"/>
</dbReference>
<feature type="transmembrane region" description="Helical" evidence="5">
    <location>
        <begin position="147"/>
        <end position="165"/>
    </location>
</feature>